<dbReference type="PANTHER" id="PTHR43730">
    <property type="entry name" value="BETA-MANNOSIDASE"/>
    <property type="match status" value="1"/>
</dbReference>
<keyword evidence="1" id="KW-0326">Glycosidase</keyword>
<dbReference type="InterPro" id="IPR008979">
    <property type="entry name" value="Galactose-bd-like_sf"/>
</dbReference>
<dbReference type="GO" id="GO:0006516">
    <property type="term" value="P:glycoprotein catabolic process"/>
    <property type="evidence" value="ECO:0007669"/>
    <property type="project" value="TreeGrafter"/>
</dbReference>
<dbReference type="AlphaFoldDB" id="A0A4W5LD25"/>
<dbReference type="PANTHER" id="PTHR43730:SF1">
    <property type="entry name" value="BETA-MANNOSIDASE"/>
    <property type="match status" value="1"/>
</dbReference>
<protein>
    <submittedName>
        <fullName evidence="2">Uncharacterized protein</fullName>
    </submittedName>
</protein>
<keyword evidence="3" id="KW-1185">Reference proteome</keyword>
<reference evidence="2" key="3">
    <citation type="submission" date="2025-09" db="UniProtKB">
        <authorList>
            <consortium name="Ensembl"/>
        </authorList>
    </citation>
    <scope>IDENTIFICATION</scope>
</reference>
<reference evidence="3" key="1">
    <citation type="submission" date="2018-06" db="EMBL/GenBank/DDBJ databases">
        <title>Genome assembly of Danube salmon.</title>
        <authorList>
            <person name="Macqueen D.J."/>
            <person name="Gundappa M.K."/>
        </authorList>
    </citation>
    <scope>NUCLEOTIDE SEQUENCE [LARGE SCALE GENOMIC DNA]</scope>
</reference>
<accession>A0A4W5LD25</accession>
<keyword evidence="1" id="KW-0378">Hydrolase</keyword>
<organism evidence="2 3">
    <name type="scientific">Hucho hucho</name>
    <name type="common">huchen</name>
    <dbReference type="NCBI Taxonomy" id="62062"/>
    <lineage>
        <taxon>Eukaryota</taxon>
        <taxon>Metazoa</taxon>
        <taxon>Chordata</taxon>
        <taxon>Craniata</taxon>
        <taxon>Vertebrata</taxon>
        <taxon>Euteleostomi</taxon>
        <taxon>Actinopterygii</taxon>
        <taxon>Neopterygii</taxon>
        <taxon>Teleostei</taxon>
        <taxon>Protacanthopterygii</taxon>
        <taxon>Salmoniformes</taxon>
        <taxon>Salmonidae</taxon>
        <taxon>Salmoninae</taxon>
        <taxon>Hucho</taxon>
    </lineage>
</organism>
<evidence type="ECO:0000313" key="3">
    <source>
        <dbReference type="Proteomes" id="UP000314982"/>
    </source>
</evidence>
<evidence type="ECO:0000313" key="2">
    <source>
        <dbReference type="Ensembl" id="ENSHHUP00000023791.1"/>
    </source>
</evidence>
<dbReference type="Ensembl" id="ENSHHUT00000024686.1">
    <property type="protein sequence ID" value="ENSHHUP00000023791.1"/>
    <property type="gene ID" value="ENSHHUG00000014928.1"/>
</dbReference>
<dbReference type="InterPro" id="IPR050887">
    <property type="entry name" value="Beta-mannosidase_GH2"/>
</dbReference>
<dbReference type="Proteomes" id="UP000314982">
    <property type="component" value="Unassembled WGS sequence"/>
</dbReference>
<evidence type="ECO:0000256" key="1">
    <source>
        <dbReference type="ARBA" id="ARBA00023295"/>
    </source>
</evidence>
<name>A0A4W5LD25_9TELE</name>
<dbReference type="STRING" id="62062.ENSHHUP00000023791"/>
<dbReference type="Gene3D" id="2.60.120.260">
    <property type="entry name" value="Galactose-binding domain-like"/>
    <property type="match status" value="1"/>
</dbReference>
<dbReference type="GO" id="GO:0004567">
    <property type="term" value="F:beta-mannosidase activity"/>
    <property type="evidence" value="ECO:0007669"/>
    <property type="project" value="TreeGrafter"/>
</dbReference>
<sequence length="132" mass="14796">NHHPTYRCYDVGVIIVLDNSLLPHQAQSSFSWDWGPSFPTLGLWKGVHLEAYDVLRLIHLSTVPVYNSSLSQWVVKVDVLVDAVEETKVQVNLSLMELSTQQTFTVVFPSGQSKNTLSLHVNTVSMGCWVGR</sequence>
<reference evidence="2" key="2">
    <citation type="submission" date="2025-08" db="UniProtKB">
        <authorList>
            <consortium name="Ensembl"/>
        </authorList>
    </citation>
    <scope>IDENTIFICATION</scope>
</reference>
<proteinExistence type="predicted"/>
<dbReference type="SUPFAM" id="SSF49785">
    <property type="entry name" value="Galactose-binding domain-like"/>
    <property type="match status" value="1"/>
</dbReference>